<protein>
    <recommendedName>
        <fullName evidence="2">Universal stress protein</fullName>
    </recommendedName>
</protein>
<evidence type="ECO:0000313" key="5">
    <source>
        <dbReference type="Proteomes" id="UP000215224"/>
    </source>
</evidence>
<dbReference type="SUPFAM" id="SSF52402">
    <property type="entry name" value="Adenine nucleotide alpha hydrolases-like"/>
    <property type="match status" value="1"/>
</dbReference>
<dbReference type="PIRSF" id="PIRSF006276">
    <property type="entry name" value="UspA"/>
    <property type="match status" value="1"/>
</dbReference>
<dbReference type="PANTHER" id="PTHR46268">
    <property type="entry name" value="STRESS RESPONSE PROTEIN NHAX"/>
    <property type="match status" value="1"/>
</dbReference>
<proteinExistence type="inferred from homology"/>
<gene>
    <name evidence="4" type="ORF">BC6307_16920</name>
</gene>
<dbReference type="KEGG" id="bcoh:BC6307_16920"/>
<feature type="domain" description="UspA" evidence="3">
    <location>
        <begin position="1"/>
        <end position="141"/>
    </location>
</feature>
<dbReference type="CDD" id="cd00293">
    <property type="entry name" value="USP-like"/>
    <property type="match status" value="1"/>
</dbReference>
<dbReference type="Proteomes" id="UP000215224">
    <property type="component" value="Chromosome"/>
</dbReference>
<evidence type="ECO:0000256" key="1">
    <source>
        <dbReference type="ARBA" id="ARBA00008791"/>
    </source>
</evidence>
<dbReference type="PRINTS" id="PR01438">
    <property type="entry name" value="UNVRSLSTRESS"/>
</dbReference>
<dbReference type="Pfam" id="PF00582">
    <property type="entry name" value="Usp"/>
    <property type="match status" value="1"/>
</dbReference>
<dbReference type="InterPro" id="IPR014729">
    <property type="entry name" value="Rossmann-like_a/b/a_fold"/>
</dbReference>
<dbReference type="EMBL" id="CP018866">
    <property type="protein sequence ID" value="AST92847.1"/>
    <property type="molecule type" value="Genomic_DNA"/>
</dbReference>
<evidence type="ECO:0000259" key="3">
    <source>
        <dbReference type="Pfam" id="PF00582"/>
    </source>
</evidence>
<comment type="similarity">
    <text evidence="1 2">Belongs to the universal stress protein A family.</text>
</comment>
<dbReference type="InterPro" id="IPR006015">
    <property type="entry name" value="Universal_stress_UspA"/>
</dbReference>
<organism evidence="4 5">
    <name type="scientific">Sutcliffiella cohnii</name>
    <dbReference type="NCBI Taxonomy" id="33932"/>
    <lineage>
        <taxon>Bacteria</taxon>
        <taxon>Bacillati</taxon>
        <taxon>Bacillota</taxon>
        <taxon>Bacilli</taxon>
        <taxon>Bacillales</taxon>
        <taxon>Bacillaceae</taxon>
        <taxon>Sutcliffiella</taxon>
    </lineage>
</organism>
<dbReference type="RefSeq" id="WP_066421361.1">
    <property type="nucleotide sequence ID" value="NZ_CP018866.1"/>
</dbReference>
<dbReference type="InterPro" id="IPR006016">
    <property type="entry name" value="UspA"/>
</dbReference>
<dbReference type="GO" id="GO:0005737">
    <property type="term" value="C:cytoplasm"/>
    <property type="evidence" value="ECO:0007669"/>
    <property type="project" value="UniProtKB-SubCell"/>
</dbReference>
<dbReference type="Gene3D" id="3.40.50.620">
    <property type="entry name" value="HUPs"/>
    <property type="match status" value="1"/>
</dbReference>
<dbReference type="AlphaFoldDB" id="A0A223KU01"/>
<evidence type="ECO:0000256" key="2">
    <source>
        <dbReference type="PIRNR" id="PIRNR006276"/>
    </source>
</evidence>
<sequence length="142" mass="15505">MYKHVLVAVDGSKESEQAFQKALHLCLKDNAALTITHIIDIHTFAAMNLHTGTAIEHAENYAKELLTKFEKQAVEANVKTVNKIVDFGSPKILIARDIARKNSIDLIVCGATGVNAIERLLIGSVSENIVRNAACDVLVVRN</sequence>
<name>A0A223KU01_9BACI</name>
<dbReference type="STRING" id="1314751.GCA_001591425_04758"/>
<keyword evidence="2" id="KW-0963">Cytoplasm</keyword>
<dbReference type="PANTHER" id="PTHR46268:SF6">
    <property type="entry name" value="UNIVERSAL STRESS PROTEIN UP12"/>
    <property type="match status" value="1"/>
</dbReference>
<accession>A0A223KU01</accession>
<reference evidence="4 5" key="1">
    <citation type="submission" date="2016-12" db="EMBL/GenBank/DDBJ databases">
        <title>The whole genome sequencing and assembly of Bacillus cohnii DSM 6307T strain.</title>
        <authorList>
            <person name="Lee Y.-J."/>
            <person name="Yi H."/>
            <person name="Bahn Y.-S."/>
            <person name="Kim J.F."/>
            <person name="Lee D.-W."/>
        </authorList>
    </citation>
    <scope>NUCLEOTIDE SEQUENCE [LARGE SCALE GENOMIC DNA]</scope>
    <source>
        <strain evidence="4 5">DSM 6307</strain>
    </source>
</reference>
<evidence type="ECO:0000313" key="4">
    <source>
        <dbReference type="EMBL" id="AST92847.1"/>
    </source>
</evidence>
<keyword evidence="5" id="KW-1185">Reference proteome</keyword>
<comment type="subcellular location">
    <subcellularLocation>
        <location evidence="2">Cytoplasm</location>
    </subcellularLocation>
</comment>